<proteinExistence type="predicted"/>
<sequence>MYFANFTSLFLLGMANCSNVYVIRKSSQDGVINCESV</sequence>
<evidence type="ECO:0000313" key="2">
    <source>
        <dbReference type="Proteomes" id="UP000095283"/>
    </source>
</evidence>
<evidence type="ECO:0000256" key="1">
    <source>
        <dbReference type="SAM" id="SignalP"/>
    </source>
</evidence>
<evidence type="ECO:0000313" key="3">
    <source>
        <dbReference type="WBParaSite" id="Hba_04991"/>
    </source>
</evidence>
<feature type="signal peptide" evidence="1">
    <location>
        <begin position="1"/>
        <end position="17"/>
    </location>
</feature>
<reference evidence="3" key="1">
    <citation type="submission" date="2016-11" db="UniProtKB">
        <authorList>
            <consortium name="WormBaseParasite"/>
        </authorList>
    </citation>
    <scope>IDENTIFICATION</scope>
</reference>
<dbReference type="WBParaSite" id="Hba_04991">
    <property type="protein sequence ID" value="Hba_04991"/>
    <property type="gene ID" value="Hba_04991"/>
</dbReference>
<keyword evidence="2" id="KW-1185">Reference proteome</keyword>
<name>A0A1I7WIZ8_HETBA</name>
<protein>
    <submittedName>
        <fullName evidence="3">Uncharacterized protein</fullName>
    </submittedName>
</protein>
<feature type="chain" id="PRO_5009310657" evidence="1">
    <location>
        <begin position="18"/>
        <end position="37"/>
    </location>
</feature>
<accession>A0A1I7WIZ8</accession>
<keyword evidence="1" id="KW-0732">Signal</keyword>
<dbReference type="AlphaFoldDB" id="A0A1I7WIZ8"/>
<organism evidence="2 3">
    <name type="scientific">Heterorhabditis bacteriophora</name>
    <name type="common">Entomopathogenic nematode worm</name>
    <dbReference type="NCBI Taxonomy" id="37862"/>
    <lineage>
        <taxon>Eukaryota</taxon>
        <taxon>Metazoa</taxon>
        <taxon>Ecdysozoa</taxon>
        <taxon>Nematoda</taxon>
        <taxon>Chromadorea</taxon>
        <taxon>Rhabditida</taxon>
        <taxon>Rhabditina</taxon>
        <taxon>Rhabditomorpha</taxon>
        <taxon>Strongyloidea</taxon>
        <taxon>Heterorhabditidae</taxon>
        <taxon>Heterorhabditis</taxon>
    </lineage>
</organism>
<dbReference type="Proteomes" id="UP000095283">
    <property type="component" value="Unplaced"/>
</dbReference>